<feature type="compositionally biased region" description="Basic residues" evidence="1">
    <location>
        <begin position="1421"/>
        <end position="1430"/>
    </location>
</feature>
<accession>A0A2C6KXF2</accession>
<dbReference type="EMBL" id="MIGC01002658">
    <property type="protein sequence ID" value="PHJ20674.1"/>
    <property type="molecule type" value="Genomic_DNA"/>
</dbReference>
<comment type="caution">
    <text evidence="2">The sequence shown here is derived from an EMBL/GenBank/DDBJ whole genome shotgun (WGS) entry which is preliminary data.</text>
</comment>
<feature type="compositionally biased region" description="Basic and acidic residues" evidence="1">
    <location>
        <begin position="1069"/>
        <end position="1079"/>
    </location>
</feature>
<dbReference type="VEuPathDB" id="ToxoDB:CSUI_005488"/>
<feature type="compositionally biased region" description="Basic and acidic residues" evidence="1">
    <location>
        <begin position="919"/>
        <end position="931"/>
    </location>
</feature>
<name>A0A2C6KXF2_9APIC</name>
<sequence length="2030" mass="220156">MFPVSRTFLLSCTCSSTELCTGRCGLTLCPGCRGRRSKKQAHFLSGCYGTAKDTSIPMFSPVGLTRDRVPRAFGGRDKGDATSEVSPWTETTQWRPRVVPASTADSRKAYVGGSSRVTRQVLHYNTFGFFSRETPGIGVDAKYQMRTESRVATDTLCCTLGTPGGKRMFSFLTGDRVRPSDESKYRGQVYVYISRSFVGDVSVFSRIDNIRSRPHKAAYREQFRAMETLVQGEEHIRPAGTRLWDHISPSDGSNGNNATEFREGLHDSRKTMSASRCDDVLIRSSPVSSRHSKQMRSACLSGLTAPDGDRTPKARRDATVQSSWKPISTLERGEAYWDAHNTPREKAERRNKILQAGSRKGMVKEGGNRQEGLMGHNSSRGNGATCPSQAGDGSSEGRATQVLLRQLDLHAAVKRSNSVEQVLEVCSDFLERITKDLGNCCSSRQHSAEWNTQSIHRSRMSSPCSSRADSCPTFSSLSAADGVPCLPSNSPSAGPSLFLSSLASLGAAAPSSRDSVPGICSHVAADFGWINSAHVMHQLAVLSSSSARGRKSPDSSPQVKNVVGPGTVRGRETHSLTSGSEPAQSDPGADSETKRLDERVNCSVGQLALPRDGGTEAPTCGAKGTGLGSSPSLRGLCSEQAETQDGCLVQKKFTPGLGLLRDPRFLAVFQCALYHVRDIYNVAARRRDSSTKPGDRQGAFRTQEVHWAGLPTMYRVSDSRRVSAGFRRQGRNSRTSSRQAHEGVSTFSSQLAVLVDSDKTTHAGFRSATSHQRHAVSREAAALFPSETRHPVKPTGLSRLQQTVRLSELRESREKGLGRSESLPRTLGLGKASMAAPSWSTAPRSAFSRALTAVRGPAPSSRNNRITELGECEPETVDTSTFDLFRTKIDVSPVGRGNRQPDEDNREDIPRGSSSPCCRAEDKHTGGEGERGGLQGTSSASVSPADAGPEVSTRTVQGNDLTMQQCTSRHGAQEIERAPTPAQLRFLSSICWAVGKLRLMTAAFGNGERCKPVGAPRCPAVVRSRPKGRVTEYTNRFLRAGPKTLSGVTKDVQNDLVGHSSSCVPDQHFEAAADPDRTGEAASAGTTERPGVERCSSAPSLLAASHRRRSAGAGNERGCNSSGFAHVGTGKTVSAFAGDPAINGRGVPVPFAGVHVFDGRAGLGPSLCREMLCLLETSVAMCLDLFDPRQVALSLWGLAQCHGASACTLSIGNDSQPLQGCNGRLLSEYWSHAAGAVHRRLTELSLRELSVFAHTCCAVGYRDEALMKSIGSRMLELLPTSWDQRRGHVPQAWREDITTTVPSMGREGSCSPPEPSRSPVYGTRTVLSRRPQKMRRWVSTWRESSDAEAKTPEPTGRAFVDGHSVGVEGDSGAESLGGSVSILLSAFAALGVPLTSCFGAVAVLLLEDRVPVRQAIGLHHREARRGHTSGRCREMPRAPAASSGGCRTDAEATQAGWDARALGESQGFSWSCVGKTPIKGCGWESVPFCEPSSNDAGSGKQALDACHEGAGRPGMGSFLGSLKPVEATALAWAFATFYVGEQCEVRQHRGGEPSQNKGYGADFRKTEKTTLLSQGHDTSYREHTSNCTGIKTSPQVHELVGASTKCGDQRRNARSVVILNGKLATPSCSFCARKLRERPSAEDPARLVSDCDRRLIFRVLQSLAMHAVSNDRQYCLVEQVRFCWALTLQDLYVPSLLLSVLHSLHQREVMSPKRAVPLFLSSPDSKPSEADNVQKRLLVKNIMAGCEASQFSRAASATKIEGPAQQTILKAEPYDGLVLPAMLQTQFYFCLLSYLTRRDNTSLIRWPGCERARGVLAAKRRASSQEHRTRLQPWRHAGIRGSWGRGRQEAGPSGMTEDTTARLDKNVNCSKANRAGKDQTLSWAYSDIENFVSYMDAARTRPSLLPNSFFRCRASLDRHPDRSSRSTLSQLHIRVLIVLRKVLQTEWERRQHPTRALIREYGDGLRTTRAAFTSRKHEQVPGLSTAWQVTLEHRDVTGISIDLVAWPPAVLGTDRTTGDDRLSAVQKPGG</sequence>
<feature type="compositionally biased region" description="Basic and acidic residues" evidence="1">
    <location>
        <begin position="70"/>
        <end position="81"/>
    </location>
</feature>
<protein>
    <submittedName>
        <fullName evidence="2">Uncharacterized protein</fullName>
    </submittedName>
</protein>
<feature type="region of interest" description="Disordered" evidence="1">
    <location>
        <begin position="70"/>
        <end position="90"/>
    </location>
</feature>
<feature type="region of interest" description="Disordered" evidence="1">
    <location>
        <begin position="1301"/>
        <end position="1322"/>
    </location>
</feature>
<feature type="region of interest" description="Disordered" evidence="1">
    <location>
        <begin position="285"/>
        <end position="322"/>
    </location>
</feature>
<evidence type="ECO:0000256" key="1">
    <source>
        <dbReference type="SAM" id="MobiDB-lite"/>
    </source>
</evidence>
<proteinExistence type="predicted"/>
<feature type="region of interest" description="Disordered" evidence="1">
    <location>
        <begin position="1421"/>
        <end position="1448"/>
    </location>
</feature>
<dbReference type="GeneID" id="94428875"/>
<organism evidence="2 3">
    <name type="scientific">Cystoisospora suis</name>
    <dbReference type="NCBI Taxonomy" id="483139"/>
    <lineage>
        <taxon>Eukaryota</taxon>
        <taxon>Sar</taxon>
        <taxon>Alveolata</taxon>
        <taxon>Apicomplexa</taxon>
        <taxon>Conoidasida</taxon>
        <taxon>Coccidia</taxon>
        <taxon>Eucoccidiorida</taxon>
        <taxon>Eimeriorina</taxon>
        <taxon>Sarcocystidae</taxon>
        <taxon>Cystoisospora</taxon>
    </lineage>
</organism>
<dbReference type="OrthoDB" id="330558at2759"/>
<gene>
    <name evidence="2" type="ORF">CSUI_005488</name>
</gene>
<feature type="compositionally biased region" description="Basic and acidic residues" evidence="1">
    <location>
        <begin position="307"/>
        <end position="318"/>
    </location>
</feature>
<evidence type="ECO:0000313" key="3">
    <source>
        <dbReference type="Proteomes" id="UP000221165"/>
    </source>
</evidence>
<dbReference type="RefSeq" id="XP_067922360.1">
    <property type="nucleotide sequence ID" value="XM_068065664.1"/>
</dbReference>
<reference evidence="2 3" key="1">
    <citation type="journal article" date="2017" name="Int. J. Parasitol.">
        <title>The genome of the protozoan parasite Cystoisospora suis and a reverse vaccinology approach to identify vaccine candidates.</title>
        <authorList>
            <person name="Palmieri N."/>
            <person name="Shrestha A."/>
            <person name="Ruttkowski B."/>
            <person name="Beck T."/>
            <person name="Vogl C."/>
            <person name="Tomley F."/>
            <person name="Blake D.P."/>
            <person name="Joachim A."/>
        </authorList>
    </citation>
    <scope>NUCLEOTIDE SEQUENCE [LARGE SCALE GENOMIC DNA]</scope>
    <source>
        <strain evidence="2 3">Wien I</strain>
    </source>
</reference>
<keyword evidence="3" id="KW-1185">Reference proteome</keyword>
<feature type="region of interest" description="Disordered" evidence="1">
    <location>
        <begin position="546"/>
        <end position="597"/>
    </location>
</feature>
<evidence type="ECO:0000313" key="2">
    <source>
        <dbReference type="EMBL" id="PHJ20674.1"/>
    </source>
</evidence>
<feature type="compositionally biased region" description="Basic and acidic residues" evidence="1">
    <location>
        <begin position="899"/>
        <end position="910"/>
    </location>
</feature>
<dbReference type="Proteomes" id="UP000221165">
    <property type="component" value="Unassembled WGS sequence"/>
</dbReference>
<feature type="compositionally biased region" description="Polar residues" evidence="1">
    <location>
        <begin position="376"/>
        <end position="392"/>
    </location>
</feature>
<feature type="region of interest" description="Disordered" evidence="1">
    <location>
        <begin position="853"/>
        <end position="960"/>
    </location>
</feature>
<feature type="region of interest" description="Disordered" evidence="1">
    <location>
        <begin position="1069"/>
        <end position="1098"/>
    </location>
</feature>
<feature type="region of interest" description="Disordered" evidence="1">
    <location>
        <begin position="361"/>
        <end position="395"/>
    </location>
</feature>